<evidence type="ECO:0000256" key="1">
    <source>
        <dbReference type="ARBA" id="ARBA00022679"/>
    </source>
</evidence>
<evidence type="ECO:0000256" key="2">
    <source>
        <dbReference type="SAM" id="MobiDB-lite"/>
    </source>
</evidence>
<dbReference type="GO" id="GO:0033608">
    <property type="term" value="F:formyl-CoA transferase activity"/>
    <property type="evidence" value="ECO:0007669"/>
    <property type="project" value="UniProtKB-EC"/>
</dbReference>
<dbReference type="InterPro" id="IPR023606">
    <property type="entry name" value="CoA-Trfase_III_dom_1_sf"/>
</dbReference>
<dbReference type="PANTHER" id="PTHR48207">
    <property type="entry name" value="SUCCINATE--HYDROXYMETHYLGLUTARATE COA-TRANSFERASE"/>
    <property type="match status" value="1"/>
</dbReference>
<proteinExistence type="predicted"/>
<keyword evidence="4" id="KW-1185">Reference proteome</keyword>
<feature type="compositionally biased region" description="Polar residues" evidence="2">
    <location>
        <begin position="424"/>
        <end position="433"/>
    </location>
</feature>
<keyword evidence="1 3" id="KW-0808">Transferase</keyword>
<feature type="region of interest" description="Disordered" evidence="2">
    <location>
        <begin position="414"/>
        <end position="433"/>
    </location>
</feature>
<dbReference type="InterPro" id="IPR044855">
    <property type="entry name" value="CoA-Trfase_III_dom3_sf"/>
</dbReference>
<dbReference type="InterPro" id="IPR050483">
    <property type="entry name" value="CoA-transferase_III_domain"/>
</dbReference>
<protein>
    <submittedName>
        <fullName evidence="3">Formyl-coenzyme A transferase</fullName>
        <ecNumber evidence="3">2.8.3.16</ecNumber>
    </submittedName>
</protein>
<dbReference type="KEGG" id="ahg:AHOG_26650"/>
<gene>
    <name evidence="3" type="primary">frc2</name>
    <name evidence="3" type="ORF">AHOG_26650</name>
</gene>
<dbReference type="EC" id="2.8.3.16" evidence="3"/>
<organism evidence="3 4">
    <name type="scientific">Actinoalloteichus hoggarensis</name>
    <dbReference type="NCBI Taxonomy" id="1470176"/>
    <lineage>
        <taxon>Bacteria</taxon>
        <taxon>Bacillati</taxon>
        <taxon>Actinomycetota</taxon>
        <taxon>Actinomycetes</taxon>
        <taxon>Pseudonocardiales</taxon>
        <taxon>Pseudonocardiaceae</taxon>
        <taxon>Actinoalloteichus</taxon>
    </lineage>
</organism>
<dbReference type="EMBL" id="CP022521">
    <property type="protein sequence ID" value="ASO22929.1"/>
    <property type="molecule type" value="Genomic_DNA"/>
</dbReference>
<dbReference type="OrthoDB" id="9797653at2"/>
<evidence type="ECO:0000313" key="4">
    <source>
        <dbReference type="Proteomes" id="UP000204221"/>
    </source>
</evidence>
<dbReference type="Gene3D" id="3.30.1540.10">
    <property type="entry name" value="formyl-coa transferase, domain 3"/>
    <property type="match status" value="1"/>
</dbReference>
<dbReference type="InterPro" id="IPR003673">
    <property type="entry name" value="CoA-Trfase_fam_III"/>
</dbReference>
<sequence>MTTTSDPGGGPLAGIRVLDLSRVLAGPYATMLLADLGAEVIKVEHPVRGDDTRYWAPPSVAGESAYFLAVNRGKRSIGLDLASPPGRDLALRLCAAADVVVENFRPGGAARLGLGHEQVRAAVPHLVYCSISAYPAGHPQAADAGFDAAIQAQSGLMAVTGDATGSPTKIGVALVDVLAGLNASTAILAALRRREQTGHGEHVTVSLLGSALSGLVNVAQNALITDTEPGRHGNAHPSIVPYQTFETRDGVVMVAAGNDQLYRRLCTVLRRPDLADDPRFTRNSDRVRHRTMLVDELAVEFLGRTTAEWAEALRAGGVPASPVNGVLAALRDAGSSAVATLRHPAVGPWETVRPGFALADADSLTDTPPPLLGEHTDEVLAELGVDAARRAALRARSIIAPTDVGAADAIPVSADDTGHAQDVPTPTTETECR</sequence>
<dbReference type="PANTHER" id="PTHR48207:SF3">
    <property type="entry name" value="SUCCINATE--HYDROXYMETHYLGLUTARATE COA-TRANSFERASE"/>
    <property type="match status" value="1"/>
</dbReference>
<reference evidence="3 4" key="1">
    <citation type="submission" date="2017-07" db="EMBL/GenBank/DDBJ databases">
        <title>Complete genome sequence of Actinoalloteichus hoggarensis DSM 45943, type strain of Actinoalloteichus hoggarensis.</title>
        <authorList>
            <person name="Ruckert C."/>
            <person name="Nouioui I."/>
            <person name="Willmese J."/>
            <person name="van Wezel G."/>
            <person name="Klenk H.-P."/>
            <person name="Kalinowski J."/>
            <person name="Zotchev S.B."/>
        </authorList>
    </citation>
    <scope>NUCLEOTIDE SEQUENCE [LARGE SCALE GENOMIC DNA]</scope>
    <source>
        <strain evidence="3 4">DSM 45943</strain>
    </source>
</reference>
<dbReference type="SUPFAM" id="SSF89796">
    <property type="entry name" value="CoA-transferase family III (CaiB/BaiF)"/>
    <property type="match status" value="1"/>
</dbReference>
<dbReference type="Gene3D" id="3.40.50.10540">
    <property type="entry name" value="Crotonobetainyl-coa:carnitine coa-transferase, domain 1"/>
    <property type="match status" value="1"/>
</dbReference>
<dbReference type="RefSeq" id="WP_093943786.1">
    <property type="nucleotide sequence ID" value="NZ_CP022521.1"/>
</dbReference>
<name>A0A221WBR9_9PSEU</name>
<dbReference type="AlphaFoldDB" id="A0A221WBR9"/>
<dbReference type="Pfam" id="PF02515">
    <property type="entry name" value="CoA_transf_3"/>
    <property type="match status" value="1"/>
</dbReference>
<accession>A0A221WBR9</accession>
<dbReference type="Proteomes" id="UP000204221">
    <property type="component" value="Chromosome"/>
</dbReference>
<evidence type="ECO:0000313" key="3">
    <source>
        <dbReference type="EMBL" id="ASO22929.1"/>
    </source>
</evidence>